<reference evidence="5 6" key="1">
    <citation type="submission" date="2023-12" db="EMBL/GenBank/DDBJ databases">
        <title>novel species in genus Nocarida.</title>
        <authorList>
            <person name="Li Z."/>
        </authorList>
    </citation>
    <scope>NUCLEOTIDE SEQUENCE [LARGE SCALE GENOMIC DNA]</scope>
    <source>
        <strain evidence="5 6">CDC186</strain>
    </source>
</reference>
<name>A0ABU6AZB9_9NOCA</name>
<evidence type="ECO:0000313" key="6">
    <source>
        <dbReference type="Proteomes" id="UP001348098"/>
    </source>
</evidence>
<gene>
    <name evidence="5" type="ORF">U3653_22700</name>
</gene>
<dbReference type="InterPro" id="IPR036291">
    <property type="entry name" value="NAD(P)-bd_dom_sf"/>
</dbReference>
<organism evidence="5 6">
    <name type="scientific">Nocardia implantans</name>
    <dbReference type="NCBI Taxonomy" id="3108168"/>
    <lineage>
        <taxon>Bacteria</taxon>
        <taxon>Bacillati</taxon>
        <taxon>Actinomycetota</taxon>
        <taxon>Actinomycetes</taxon>
        <taxon>Mycobacteriales</taxon>
        <taxon>Nocardiaceae</taxon>
        <taxon>Nocardia</taxon>
    </lineage>
</organism>
<dbReference type="Gene3D" id="3.40.50.720">
    <property type="entry name" value="NAD(P)-binding Rossmann-like Domain"/>
    <property type="match status" value="1"/>
</dbReference>
<dbReference type="Pfam" id="PF01113">
    <property type="entry name" value="DapB_N"/>
    <property type="match status" value="1"/>
</dbReference>
<dbReference type="InterPro" id="IPR045760">
    <property type="entry name" value="DAP_DH_C"/>
</dbReference>
<keyword evidence="2" id="KW-0560">Oxidoreductase</keyword>
<proteinExistence type="predicted"/>
<feature type="domain" description="2,4-diaminopentanoate dehydrogenase C-terminal" evidence="4">
    <location>
        <begin position="137"/>
        <end position="254"/>
    </location>
</feature>
<dbReference type="CDD" id="cd24146">
    <property type="entry name" value="nat-AmDH_N_like"/>
    <property type="match status" value="1"/>
</dbReference>
<evidence type="ECO:0000313" key="5">
    <source>
        <dbReference type="EMBL" id="MEB3512850.1"/>
    </source>
</evidence>
<sequence>MIRVIQWATGGVGRAAIEGILDHPELELAGAWVHSADKDGMDLGELVGRAPIGVRASTDADRLLATQADCVLYSPFTAAPETMRAILRSGKNVVTPLGWFHPRRAERQRYDELCRAAGVTLHGTGIHPGGITEKIPLVVSALSGSITAVRAEEFSDIRTYGAPEVVRDWMLFGATPEQAATSVMANVLAGGYSQSVWMIAEALGIALDERLRVTHDMAVATAPIDSPIGPIAPGRVAAQRFRWEGTVRGAPVITAAVNWFMGTEHLDPPWTFGPAGERYEVEVVGDPGATVTFTGMHAHSAAAGLVRNLGIVATAMHCVNSIPYVVAAEPGVRTYLDLPLVAGRAAAWLRGTGGDAACASPAAADTGVARRPSR</sequence>
<feature type="domain" description="Dihydrodipicolinate reductase N-terminal" evidence="3">
    <location>
        <begin position="8"/>
        <end position="94"/>
    </location>
</feature>
<keyword evidence="1" id="KW-0521">NADP</keyword>
<dbReference type="EMBL" id="JAYKYQ010000009">
    <property type="protein sequence ID" value="MEB3512850.1"/>
    <property type="molecule type" value="Genomic_DNA"/>
</dbReference>
<evidence type="ECO:0000259" key="4">
    <source>
        <dbReference type="Pfam" id="PF19328"/>
    </source>
</evidence>
<dbReference type="Pfam" id="PF19328">
    <property type="entry name" value="DAP_DH_C"/>
    <property type="match status" value="1"/>
</dbReference>
<evidence type="ECO:0000256" key="1">
    <source>
        <dbReference type="ARBA" id="ARBA00022857"/>
    </source>
</evidence>
<evidence type="ECO:0000259" key="3">
    <source>
        <dbReference type="Pfam" id="PF01113"/>
    </source>
</evidence>
<evidence type="ECO:0000256" key="2">
    <source>
        <dbReference type="ARBA" id="ARBA00023002"/>
    </source>
</evidence>
<accession>A0ABU6AZB9</accession>
<dbReference type="InterPro" id="IPR000846">
    <property type="entry name" value="DapB_N"/>
</dbReference>
<dbReference type="RefSeq" id="WP_195081481.1">
    <property type="nucleotide sequence ID" value="NZ_JAYESH010000007.1"/>
</dbReference>
<dbReference type="Proteomes" id="UP001348098">
    <property type="component" value="Unassembled WGS sequence"/>
</dbReference>
<protein>
    <submittedName>
        <fullName evidence="5">Dihydrodipicolinate reductase</fullName>
    </submittedName>
</protein>
<dbReference type="SUPFAM" id="SSF51735">
    <property type="entry name" value="NAD(P)-binding Rossmann-fold domains"/>
    <property type="match status" value="1"/>
</dbReference>
<comment type="caution">
    <text evidence="5">The sequence shown here is derived from an EMBL/GenBank/DDBJ whole genome shotgun (WGS) entry which is preliminary data.</text>
</comment>
<keyword evidence="6" id="KW-1185">Reference proteome</keyword>